<organism evidence="3 4">
    <name type="scientific">Nocardia terrae</name>
    <dbReference type="NCBI Taxonomy" id="2675851"/>
    <lineage>
        <taxon>Bacteria</taxon>
        <taxon>Bacillati</taxon>
        <taxon>Actinomycetota</taxon>
        <taxon>Actinomycetes</taxon>
        <taxon>Mycobacteriales</taxon>
        <taxon>Nocardiaceae</taxon>
        <taxon>Nocardia</taxon>
    </lineage>
</organism>
<keyword evidence="1" id="KW-0460">Magnesium</keyword>
<dbReference type="Gene3D" id="1.10.4080.10">
    <property type="entry name" value="ADP-ribosylation/Crystallin J1"/>
    <property type="match status" value="1"/>
</dbReference>
<protein>
    <recommendedName>
        <fullName evidence="5">ADP-ribosylglycohydrolase family protein</fullName>
    </recommendedName>
</protein>
<dbReference type="InterPro" id="IPR005502">
    <property type="entry name" value="Ribosyl_crysJ1"/>
</dbReference>
<feature type="region of interest" description="Disordered" evidence="2">
    <location>
        <begin position="1"/>
        <end position="37"/>
    </location>
</feature>
<dbReference type="SUPFAM" id="SSF101478">
    <property type="entry name" value="ADP-ribosylglycohydrolase"/>
    <property type="match status" value="1"/>
</dbReference>
<comment type="caution">
    <text evidence="3">The sequence shown here is derived from an EMBL/GenBank/DDBJ whole genome shotgun (WGS) entry which is preliminary data.</text>
</comment>
<reference evidence="3 4" key="1">
    <citation type="submission" date="2019-12" db="EMBL/GenBank/DDBJ databases">
        <title>Nocardia sp. nov. ET3-3 isolated from soil.</title>
        <authorList>
            <person name="Kanchanasin P."/>
            <person name="Tanasupawat S."/>
            <person name="Yuki M."/>
            <person name="Kudo T."/>
        </authorList>
    </citation>
    <scope>NUCLEOTIDE SEQUENCE [LARGE SCALE GENOMIC DNA]</scope>
    <source>
        <strain evidence="3 4">ET3-3</strain>
    </source>
</reference>
<evidence type="ECO:0000313" key="3">
    <source>
        <dbReference type="EMBL" id="MVU80098.1"/>
    </source>
</evidence>
<feature type="binding site" evidence="1">
    <location>
        <position position="446"/>
    </location>
    <ligand>
        <name>Mg(2+)</name>
        <dbReference type="ChEBI" id="CHEBI:18420"/>
        <label>1</label>
    </ligand>
</feature>
<evidence type="ECO:0000256" key="2">
    <source>
        <dbReference type="SAM" id="MobiDB-lite"/>
    </source>
</evidence>
<name>A0A7K1V1R9_9NOCA</name>
<feature type="compositionally biased region" description="Basic residues" evidence="2">
    <location>
        <begin position="9"/>
        <end position="29"/>
    </location>
</feature>
<keyword evidence="1" id="KW-0479">Metal-binding</keyword>
<dbReference type="InterPro" id="IPR036705">
    <property type="entry name" value="Ribosyl_crysJ1_sf"/>
</dbReference>
<sequence>MPGSAGAQQHRHRPASQQRHPAHRIRPPHPRGPVVGAAAPARRIPAPALRGGRGRPGGAVTIESAFFGHHEADPRALLYYEWCQRTESGYAVDDFAEEVRELTHTEHPLPGACWRLLDRVERARRLPDWPYTEWADAPWSANLPDDEQDSPNSIPAAELLDRIHGGWLGRCTGCTLGKPLENGFIWTPESIRSYLEPFGAYPLRDYVPVSDPVPSEITSRRDWRAATLGGIDGCPRDDDIDYTILELHLLEQRGPGFTADDVTDLWLERLPFLQTYTAERVAYRNLIDGYAPPDTATYRNPYREWIGALIRADIHGYSHPGQPRRAAVAAARDASVSHVGNGLWAAMWSAALVAAAFTTPGPGAALTIAGSVIPARSRLAVALSEVLDDHRRGDSWEQAVAAVRSRHAHYSWVHAIGNACLIAAGLLWGEGDFTRTIALTVEGGWDTDSNGATAGSVAGILTGAAGIPTHWTAPFHDTVHSSVAGYDGSRISDLARRTLNLVR</sequence>
<keyword evidence="4" id="KW-1185">Reference proteome</keyword>
<proteinExistence type="predicted"/>
<dbReference type="Proteomes" id="UP000466794">
    <property type="component" value="Unassembled WGS sequence"/>
</dbReference>
<evidence type="ECO:0000313" key="4">
    <source>
        <dbReference type="Proteomes" id="UP000466794"/>
    </source>
</evidence>
<dbReference type="AlphaFoldDB" id="A0A7K1V1R9"/>
<feature type="binding site" evidence="1">
    <location>
        <position position="448"/>
    </location>
    <ligand>
        <name>Mg(2+)</name>
        <dbReference type="ChEBI" id="CHEBI:18420"/>
        <label>1</label>
    </ligand>
</feature>
<dbReference type="Pfam" id="PF03747">
    <property type="entry name" value="ADP_ribosyl_GH"/>
    <property type="match status" value="1"/>
</dbReference>
<accession>A0A7K1V1R9</accession>
<gene>
    <name evidence="3" type="ORF">GPX89_22980</name>
</gene>
<dbReference type="EMBL" id="WRPP01000004">
    <property type="protein sequence ID" value="MVU80098.1"/>
    <property type="molecule type" value="Genomic_DNA"/>
</dbReference>
<evidence type="ECO:0008006" key="5">
    <source>
        <dbReference type="Google" id="ProtNLM"/>
    </source>
</evidence>
<evidence type="ECO:0000256" key="1">
    <source>
        <dbReference type="PIRSR" id="PIRSR605502-1"/>
    </source>
</evidence>
<comment type="cofactor">
    <cofactor evidence="1">
        <name>Mg(2+)</name>
        <dbReference type="ChEBI" id="CHEBI:18420"/>
    </cofactor>
    <text evidence="1">Binds 2 magnesium ions per subunit.</text>
</comment>
<feature type="binding site" evidence="1">
    <location>
        <position position="449"/>
    </location>
    <ligand>
        <name>Mg(2+)</name>
        <dbReference type="ChEBI" id="CHEBI:18420"/>
        <label>1</label>
    </ligand>
</feature>